<reference evidence="2" key="1">
    <citation type="journal article" date="2020" name="Nature">
        <title>Giant virus diversity and host interactions through global metagenomics.</title>
        <authorList>
            <person name="Schulz F."/>
            <person name="Roux S."/>
            <person name="Paez-Espino D."/>
            <person name="Jungbluth S."/>
            <person name="Walsh D.A."/>
            <person name="Denef V.J."/>
            <person name="McMahon K.D."/>
            <person name="Konstantinidis K.T."/>
            <person name="Eloe-Fadrosh E.A."/>
            <person name="Kyrpides N.C."/>
            <person name="Woyke T."/>
        </authorList>
    </citation>
    <scope>NUCLEOTIDE SEQUENCE</scope>
    <source>
        <strain evidence="2">GVMAG-S-3300013094-100</strain>
    </source>
</reference>
<accession>A0A6C0KXM8</accession>
<dbReference type="EMBL" id="MN740978">
    <property type="protein sequence ID" value="QHU21088.1"/>
    <property type="molecule type" value="Genomic_DNA"/>
</dbReference>
<protein>
    <submittedName>
        <fullName evidence="2">Uncharacterized protein</fullName>
    </submittedName>
</protein>
<evidence type="ECO:0000313" key="2">
    <source>
        <dbReference type="EMBL" id="QHU21088.1"/>
    </source>
</evidence>
<keyword evidence="1" id="KW-1133">Transmembrane helix</keyword>
<name>A0A6C0KXM8_9ZZZZ</name>
<proteinExistence type="predicted"/>
<feature type="transmembrane region" description="Helical" evidence="1">
    <location>
        <begin position="68"/>
        <end position="88"/>
    </location>
</feature>
<sequence>MADQVASVKASYPTLTITDTTAKQYIKSRGKWFKSSIAVCCVYGTFALFLLLLAIFSEQGKMVLSGYLMPFTTTLIGGMLFIVLLLVIQISTFKPSITNANVYDGDICPDFWKLEKVPESDLTAANGVNQENNYLMQYRCKPDQHIFALDATKGGSANVYGQTINSGNTFGKGRYTKSLGSTLTPANSPVTSFLYQTFAPLNGKGTAATATTSGNTTTITGGTLNCDVVYPNLLASEDKINFPNAPNALRCAYAQQCGIPWTGVCPNPPITAAGSPLP</sequence>
<keyword evidence="1" id="KW-0472">Membrane</keyword>
<evidence type="ECO:0000256" key="1">
    <source>
        <dbReference type="SAM" id="Phobius"/>
    </source>
</evidence>
<dbReference type="AlphaFoldDB" id="A0A6C0KXM8"/>
<organism evidence="2">
    <name type="scientific">viral metagenome</name>
    <dbReference type="NCBI Taxonomy" id="1070528"/>
    <lineage>
        <taxon>unclassified sequences</taxon>
        <taxon>metagenomes</taxon>
        <taxon>organismal metagenomes</taxon>
    </lineage>
</organism>
<feature type="transmembrane region" description="Helical" evidence="1">
    <location>
        <begin position="37"/>
        <end position="56"/>
    </location>
</feature>
<keyword evidence="1" id="KW-0812">Transmembrane</keyword>